<keyword evidence="7" id="KW-1185">Reference proteome</keyword>
<dbReference type="InterPro" id="IPR010982">
    <property type="entry name" value="Lambda_DNA-bd_dom_sf"/>
</dbReference>
<organism evidence="6 7">
    <name type="scientific">Caproicibacterium amylolyticum</name>
    <dbReference type="NCBI Taxonomy" id="2766537"/>
    <lineage>
        <taxon>Bacteria</taxon>
        <taxon>Bacillati</taxon>
        <taxon>Bacillota</taxon>
        <taxon>Clostridia</taxon>
        <taxon>Eubacteriales</taxon>
        <taxon>Oscillospiraceae</taxon>
        <taxon>Caproicibacterium</taxon>
    </lineage>
</organism>
<keyword evidence="3" id="KW-0804">Transcription</keyword>
<dbReference type="Proteomes" id="UP000516046">
    <property type="component" value="Chromosome"/>
</dbReference>
<evidence type="ECO:0000313" key="7">
    <source>
        <dbReference type="Proteomes" id="UP000516046"/>
    </source>
</evidence>
<dbReference type="InterPro" id="IPR046335">
    <property type="entry name" value="LacI/GalR-like_sensor"/>
</dbReference>
<dbReference type="EMBL" id="CP060696">
    <property type="protein sequence ID" value="QNO18469.1"/>
    <property type="molecule type" value="Genomic_DNA"/>
</dbReference>
<protein>
    <submittedName>
        <fullName evidence="6">LacI family DNA-binding transcriptional regulator</fullName>
    </submittedName>
</protein>
<accession>A0A7G9WIF7</accession>
<dbReference type="CDD" id="cd06267">
    <property type="entry name" value="PBP1_LacI_sugar_binding-like"/>
    <property type="match status" value="1"/>
</dbReference>
<dbReference type="InterPro" id="IPR000843">
    <property type="entry name" value="HTH_LacI"/>
</dbReference>
<dbReference type="PRINTS" id="PR00036">
    <property type="entry name" value="HTHLACI"/>
</dbReference>
<dbReference type="PROSITE" id="PS50932">
    <property type="entry name" value="HTH_LACI_2"/>
    <property type="match status" value="1"/>
</dbReference>
<evidence type="ECO:0000313" key="6">
    <source>
        <dbReference type="EMBL" id="QNO18469.1"/>
    </source>
</evidence>
<dbReference type="PROSITE" id="PS00356">
    <property type="entry name" value="HTH_LACI_1"/>
    <property type="match status" value="1"/>
</dbReference>
<dbReference type="Gene3D" id="1.10.260.40">
    <property type="entry name" value="lambda repressor-like DNA-binding domains"/>
    <property type="match status" value="1"/>
</dbReference>
<feature type="domain" description="HTH lacI-type" evidence="4">
    <location>
        <begin position="2"/>
        <end position="57"/>
    </location>
</feature>
<reference evidence="6 7" key="1">
    <citation type="submission" date="2020-08" db="EMBL/GenBank/DDBJ databases">
        <authorList>
            <person name="Ren C."/>
            <person name="Gu Y."/>
            <person name="Xu Y."/>
        </authorList>
    </citation>
    <scope>NUCLEOTIDE SEQUENCE [LARGE SCALE GENOMIC DNA]</scope>
    <source>
        <strain evidence="6 7">LBM18003</strain>
    </source>
</reference>
<dbReference type="SMART" id="SM00354">
    <property type="entry name" value="HTH_LACI"/>
    <property type="match status" value="1"/>
</dbReference>
<evidence type="ECO:0000256" key="1">
    <source>
        <dbReference type="ARBA" id="ARBA00023015"/>
    </source>
</evidence>
<dbReference type="GO" id="GO:0000976">
    <property type="term" value="F:transcription cis-regulatory region binding"/>
    <property type="evidence" value="ECO:0007669"/>
    <property type="project" value="TreeGrafter"/>
</dbReference>
<feature type="domain" description="HTH cro/C1-type" evidence="5">
    <location>
        <begin position="3"/>
        <end position="47"/>
    </location>
</feature>
<dbReference type="CDD" id="cd01392">
    <property type="entry name" value="HTH_LacI"/>
    <property type="match status" value="1"/>
</dbReference>
<dbReference type="PROSITE" id="PS50943">
    <property type="entry name" value="HTH_CROC1"/>
    <property type="match status" value="1"/>
</dbReference>
<name>A0A7G9WIF7_9FIRM</name>
<evidence type="ECO:0000259" key="5">
    <source>
        <dbReference type="PROSITE" id="PS50943"/>
    </source>
</evidence>
<evidence type="ECO:0000256" key="2">
    <source>
        <dbReference type="ARBA" id="ARBA00023125"/>
    </source>
</evidence>
<dbReference type="SUPFAM" id="SSF53822">
    <property type="entry name" value="Periplasmic binding protein-like I"/>
    <property type="match status" value="1"/>
</dbReference>
<dbReference type="Pfam" id="PF00356">
    <property type="entry name" value="LacI"/>
    <property type="match status" value="1"/>
</dbReference>
<sequence>MVTLKDIAAEAGVSVMTVSRVVNGQLSKVSDANIQKIQKIIEKRGYVPSQSARSLSSRSSKIIAIVAQGDGDILEYPYNASMIGQIGSLIQKHGYSPMLYFASEYQGITKKLHAWNVDGAIFLGTFDENLEKIQSDNKIPLIFTDCYSPIRQITNVGLDDFKGGVMAARYLLKKGHTNLAFVGSSTDISGVVRQRLKGFASVCTEAGYRLSAEQVLPDAPTLPALKTLCSGSHPVTAFFASADRLAITLMRQLHELGFRVPQDCSIIGFDDLPTSSYITPSLTTIRQDIHLKAETAVDLLFRHIANAKAPAENIILDVQLIERESVSSLPPDR</sequence>
<keyword evidence="1" id="KW-0805">Transcription regulation</keyword>
<dbReference type="KEGG" id="caml:H6X83_02105"/>
<dbReference type="InterPro" id="IPR028082">
    <property type="entry name" value="Peripla_BP_I"/>
</dbReference>
<dbReference type="InterPro" id="IPR001387">
    <property type="entry name" value="Cro/C1-type_HTH"/>
</dbReference>
<dbReference type="RefSeq" id="WP_212507531.1">
    <property type="nucleotide sequence ID" value="NZ_CP060696.1"/>
</dbReference>
<evidence type="ECO:0000259" key="4">
    <source>
        <dbReference type="PROSITE" id="PS50932"/>
    </source>
</evidence>
<dbReference type="Pfam" id="PF13377">
    <property type="entry name" value="Peripla_BP_3"/>
    <property type="match status" value="1"/>
</dbReference>
<evidence type="ECO:0000256" key="3">
    <source>
        <dbReference type="ARBA" id="ARBA00023163"/>
    </source>
</evidence>
<gene>
    <name evidence="6" type="ORF">H6X83_02105</name>
</gene>
<dbReference type="GO" id="GO:0003700">
    <property type="term" value="F:DNA-binding transcription factor activity"/>
    <property type="evidence" value="ECO:0007669"/>
    <property type="project" value="TreeGrafter"/>
</dbReference>
<dbReference type="PANTHER" id="PTHR30146:SF24">
    <property type="entry name" value="XYLOSE OPERON REGULATORY PROTEIN"/>
    <property type="match status" value="1"/>
</dbReference>
<dbReference type="PANTHER" id="PTHR30146">
    <property type="entry name" value="LACI-RELATED TRANSCRIPTIONAL REPRESSOR"/>
    <property type="match status" value="1"/>
</dbReference>
<proteinExistence type="predicted"/>
<dbReference type="Gene3D" id="3.40.50.2300">
    <property type="match status" value="2"/>
</dbReference>
<keyword evidence="2 6" id="KW-0238">DNA-binding</keyword>
<dbReference type="AlphaFoldDB" id="A0A7G9WIF7"/>
<dbReference type="SUPFAM" id="SSF47413">
    <property type="entry name" value="lambda repressor-like DNA-binding domains"/>
    <property type="match status" value="1"/>
</dbReference>